<keyword evidence="3" id="KW-1185">Reference proteome</keyword>
<proteinExistence type="predicted"/>
<accession>A0A316GLV4</accession>
<protein>
    <recommendedName>
        <fullName evidence="4">CVNH domain-containing protein</fullName>
    </recommendedName>
</protein>
<dbReference type="EMBL" id="QGGW01000001">
    <property type="protein sequence ID" value="PWK62150.1"/>
    <property type="molecule type" value="Genomic_DNA"/>
</dbReference>
<feature type="signal peptide" evidence="1">
    <location>
        <begin position="1"/>
        <end position="35"/>
    </location>
</feature>
<dbReference type="AlphaFoldDB" id="A0A316GLV4"/>
<reference evidence="2 3" key="1">
    <citation type="submission" date="2018-05" db="EMBL/GenBank/DDBJ databases">
        <title>Genomic Encyclopedia of Type Strains, Phase IV (KMG-IV): sequencing the most valuable type-strain genomes for metagenomic binning, comparative biology and taxonomic classification.</title>
        <authorList>
            <person name="Goeker M."/>
        </authorList>
    </citation>
    <scope>NUCLEOTIDE SEQUENCE [LARGE SCALE GENOMIC DNA]</scope>
    <source>
        <strain evidence="2 3">DSM 16097</strain>
    </source>
</reference>
<organism evidence="2 3">
    <name type="scientific">Roseicyclus mahoneyensis</name>
    <dbReference type="NCBI Taxonomy" id="164332"/>
    <lineage>
        <taxon>Bacteria</taxon>
        <taxon>Pseudomonadati</taxon>
        <taxon>Pseudomonadota</taxon>
        <taxon>Alphaproteobacteria</taxon>
        <taxon>Rhodobacterales</taxon>
        <taxon>Roseobacteraceae</taxon>
        <taxon>Roseicyclus</taxon>
    </lineage>
</organism>
<sequence length="144" mass="15071">MFAISPPIARIGIARPLLLGLAALMMAVIASPAAANPGRAAGDCVRANRVTSAYSDRMEFTNVCNVSVFVIYCGDTANPGPFCQGSRNSNYYSHSLILRAGATASAALQRGGRIMWGACEGTIGFGNDGNFTDSPDGRYTCLAR</sequence>
<keyword evidence="1" id="KW-0732">Signal</keyword>
<evidence type="ECO:0008006" key="4">
    <source>
        <dbReference type="Google" id="ProtNLM"/>
    </source>
</evidence>
<name>A0A316GLV4_9RHOB</name>
<evidence type="ECO:0000313" key="3">
    <source>
        <dbReference type="Proteomes" id="UP000245708"/>
    </source>
</evidence>
<gene>
    <name evidence="2" type="ORF">C7455_101176</name>
</gene>
<dbReference type="Proteomes" id="UP000245708">
    <property type="component" value="Unassembled WGS sequence"/>
</dbReference>
<feature type="chain" id="PRO_5016329319" description="CVNH domain-containing protein" evidence="1">
    <location>
        <begin position="36"/>
        <end position="144"/>
    </location>
</feature>
<dbReference type="OrthoDB" id="9154043at2"/>
<comment type="caution">
    <text evidence="2">The sequence shown here is derived from an EMBL/GenBank/DDBJ whole genome shotgun (WGS) entry which is preliminary data.</text>
</comment>
<evidence type="ECO:0000313" key="2">
    <source>
        <dbReference type="EMBL" id="PWK62150.1"/>
    </source>
</evidence>
<evidence type="ECO:0000256" key="1">
    <source>
        <dbReference type="SAM" id="SignalP"/>
    </source>
</evidence>
<dbReference type="RefSeq" id="WP_109664230.1">
    <property type="nucleotide sequence ID" value="NZ_QGGW01000001.1"/>
</dbReference>